<keyword evidence="5" id="KW-0862">Zinc</keyword>
<dbReference type="InterPro" id="IPR002933">
    <property type="entry name" value="Peptidase_M20"/>
</dbReference>
<dbReference type="Proteomes" id="UP000284202">
    <property type="component" value="Unassembled WGS sequence"/>
</dbReference>
<organism evidence="7 8">
    <name type="scientific">Paracoccus onubensis</name>
    <dbReference type="NCBI Taxonomy" id="1675788"/>
    <lineage>
        <taxon>Bacteria</taxon>
        <taxon>Pseudomonadati</taxon>
        <taxon>Pseudomonadota</taxon>
        <taxon>Alphaproteobacteria</taxon>
        <taxon>Rhodobacterales</taxon>
        <taxon>Paracoccaceae</taxon>
        <taxon>Paracoccus</taxon>
    </lineage>
</organism>
<dbReference type="Pfam" id="PF01546">
    <property type="entry name" value="Peptidase_M20"/>
    <property type="match status" value="1"/>
</dbReference>
<evidence type="ECO:0000256" key="2">
    <source>
        <dbReference type="ARBA" id="ARBA00006247"/>
    </source>
</evidence>
<dbReference type="OrthoDB" id="7055905at2"/>
<evidence type="ECO:0000256" key="4">
    <source>
        <dbReference type="ARBA" id="ARBA00022801"/>
    </source>
</evidence>
<dbReference type="InterPro" id="IPR036264">
    <property type="entry name" value="Bact_exopeptidase_dim_dom"/>
</dbReference>
<evidence type="ECO:0000313" key="7">
    <source>
        <dbReference type="EMBL" id="RJE84233.1"/>
    </source>
</evidence>
<accession>A0A418STD3</accession>
<dbReference type="PANTHER" id="PTHR43808">
    <property type="entry name" value="ACETYLORNITHINE DEACETYLASE"/>
    <property type="match status" value="1"/>
</dbReference>
<keyword evidence="8" id="KW-1185">Reference proteome</keyword>
<evidence type="ECO:0000256" key="1">
    <source>
        <dbReference type="ARBA" id="ARBA00001947"/>
    </source>
</evidence>
<evidence type="ECO:0000256" key="3">
    <source>
        <dbReference type="ARBA" id="ARBA00022723"/>
    </source>
</evidence>
<dbReference type="Gene3D" id="3.30.70.360">
    <property type="match status" value="1"/>
</dbReference>
<dbReference type="AlphaFoldDB" id="A0A418STD3"/>
<protein>
    <submittedName>
        <fullName evidence="7">M20 family peptidase</fullName>
    </submittedName>
</protein>
<dbReference type="PANTHER" id="PTHR43808:SF8">
    <property type="entry name" value="PEPTIDASE M20 DIMERISATION DOMAIN-CONTAINING PROTEIN"/>
    <property type="match status" value="1"/>
</dbReference>
<comment type="caution">
    <text evidence="7">The sequence shown here is derived from an EMBL/GenBank/DDBJ whole genome shotgun (WGS) entry which is preliminary data.</text>
</comment>
<reference evidence="8" key="1">
    <citation type="submission" date="2018-09" db="EMBL/GenBank/DDBJ databases">
        <title>Acidovorax cavernicola nov. sp. isolated from Gruta de las Maravillas (Aracena, Spain).</title>
        <authorList>
            <person name="Jurado V."/>
            <person name="Gutierrez-Patricio S."/>
            <person name="Gonzalez-Pimentel J.L."/>
            <person name="Miller A.Z."/>
            <person name="Laiz L."/>
            <person name="Saiz-Jimenez C."/>
        </authorList>
    </citation>
    <scope>NUCLEOTIDE SEQUENCE [LARGE SCALE GENOMIC DNA]</scope>
    <source>
        <strain evidence="8">1011MAR3C25</strain>
    </source>
</reference>
<keyword evidence="4" id="KW-0378">Hydrolase</keyword>
<comment type="similarity">
    <text evidence="2">Belongs to the peptidase M20A family.</text>
</comment>
<dbReference type="Gene3D" id="3.40.630.10">
    <property type="entry name" value="Zn peptidases"/>
    <property type="match status" value="1"/>
</dbReference>
<proteinExistence type="inferred from homology"/>
<keyword evidence="3" id="KW-0479">Metal-binding</keyword>
<dbReference type="SUPFAM" id="SSF55031">
    <property type="entry name" value="Bacterial exopeptidase dimerisation domain"/>
    <property type="match status" value="1"/>
</dbReference>
<sequence length="398" mass="42357">MVATDTTFPPGAGYDAFAALMESILAPLRMTTRRVTVPKDLWHVEDGPAFGARTNLIADMQGDLPVCSLYFHVDTVCAARGWKRDPFRLTEEEGVLYGLGAADMKGAIAAAVHALRVAEETGLQLAYRPQLLLCTDEEGGLYPGIRYLAEQGLIDGHLLNFNGSAGPRIWGGCFGSFNLQVTVDGFAAHAADRAQRGVNAIEAALPMMQAVQDLRPSIAARVSDLPVQPGAEPLRPQIAVTVANGGTCGGQVPDRFTFVVSRRYAPEEDFAAARAEIETVLSAACPTGARSRFDLIGHLTPTADPEGPHYPRWIKAVQHGFGYGAEEFVKYGAASASDSGYVQQAGVAQEIILGGLIRPAANAHGAEEHTTRADLAALSRAILAYLADDFAAELNPDK</sequence>
<dbReference type="SUPFAM" id="SSF53187">
    <property type="entry name" value="Zn-dependent exopeptidases"/>
    <property type="match status" value="1"/>
</dbReference>
<dbReference type="EMBL" id="QZCG01000009">
    <property type="protein sequence ID" value="RJE84233.1"/>
    <property type="molecule type" value="Genomic_DNA"/>
</dbReference>
<evidence type="ECO:0000313" key="8">
    <source>
        <dbReference type="Proteomes" id="UP000284202"/>
    </source>
</evidence>
<gene>
    <name evidence="7" type="ORF">D3P04_13855</name>
</gene>
<dbReference type="GO" id="GO:0046872">
    <property type="term" value="F:metal ion binding"/>
    <property type="evidence" value="ECO:0007669"/>
    <property type="project" value="UniProtKB-KW"/>
</dbReference>
<dbReference type="GO" id="GO:0016787">
    <property type="term" value="F:hydrolase activity"/>
    <property type="evidence" value="ECO:0007669"/>
    <property type="project" value="UniProtKB-KW"/>
</dbReference>
<dbReference type="InterPro" id="IPR050072">
    <property type="entry name" value="Peptidase_M20A"/>
</dbReference>
<evidence type="ECO:0000256" key="5">
    <source>
        <dbReference type="ARBA" id="ARBA00022833"/>
    </source>
</evidence>
<evidence type="ECO:0000259" key="6">
    <source>
        <dbReference type="Pfam" id="PF07687"/>
    </source>
</evidence>
<feature type="domain" description="Peptidase M20 dimerisation" evidence="6">
    <location>
        <begin position="174"/>
        <end position="287"/>
    </location>
</feature>
<dbReference type="InterPro" id="IPR011650">
    <property type="entry name" value="Peptidase_M20_dimer"/>
</dbReference>
<dbReference type="Pfam" id="PF07687">
    <property type="entry name" value="M20_dimer"/>
    <property type="match status" value="1"/>
</dbReference>
<comment type="cofactor">
    <cofactor evidence="1">
        <name>Zn(2+)</name>
        <dbReference type="ChEBI" id="CHEBI:29105"/>
    </cofactor>
</comment>
<name>A0A418STD3_9RHOB</name>